<evidence type="ECO:0000313" key="2">
    <source>
        <dbReference type="Proteomes" id="UP001374599"/>
    </source>
</evidence>
<keyword evidence="2" id="KW-1185">Reference proteome</keyword>
<gene>
    <name evidence="1" type="ORF">AN2V17_01150</name>
</gene>
<accession>A0ACB5UE98</accession>
<dbReference type="EMBL" id="BTPU01000002">
    <property type="protein sequence ID" value="GMQ60888.1"/>
    <property type="molecule type" value="Genomic_DNA"/>
</dbReference>
<sequence>MKNVDIEKKVISIVEDFLEDENVEINRESNLRVDTGINSMVLISMILKFEDTFMITIDDDDIPKMITVNDIVTYIGKKLN</sequence>
<comment type="caution">
    <text evidence="1">The sequence shown here is derived from an EMBL/GenBank/DDBJ whole genome shotgun (WGS) entry which is preliminary data.</text>
</comment>
<evidence type="ECO:0000313" key="1">
    <source>
        <dbReference type="EMBL" id="GMQ60888.1"/>
    </source>
</evidence>
<reference evidence="1" key="1">
    <citation type="submission" date="2023-09" db="EMBL/GenBank/DDBJ databases">
        <title>Vallitalea sediminicola and Vallitalea maricola sp. nov., anaerobic bacteria isolated from marine sediment.</title>
        <authorList>
            <person name="Hirano S."/>
            <person name="Maeda A."/>
            <person name="Terahara T."/>
            <person name="Mori K."/>
            <person name="Hamada M."/>
            <person name="Matsumoto R."/>
            <person name="Kobayashi T."/>
        </authorList>
    </citation>
    <scope>NUCLEOTIDE SEQUENCE</scope>
    <source>
        <strain evidence="1">AN17-2</strain>
    </source>
</reference>
<proteinExistence type="predicted"/>
<dbReference type="Proteomes" id="UP001374599">
    <property type="component" value="Unassembled WGS sequence"/>
</dbReference>
<organism evidence="1 2">
    <name type="scientific">Vallitalea maricola</name>
    <dbReference type="NCBI Taxonomy" id="3074433"/>
    <lineage>
        <taxon>Bacteria</taxon>
        <taxon>Bacillati</taxon>
        <taxon>Bacillota</taxon>
        <taxon>Clostridia</taxon>
        <taxon>Lachnospirales</taxon>
        <taxon>Vallitaleaceae</taxon>
        <taxon>Vallitalea</taxon>
    </lineage>
</organism>
<protein>
    <submittedName>
        <fullName evidence="1">Uncharacterized protein</fullName>
    </submittedName>
</protein>
<name>A0ACB5UE98_9FIRM</name>